<evidence type="ECO:0000256" key="4">
    <source>
        <dbReference type="ARBA" id="ARBA00047534"/>
    </source>
</evidence>
<dbReference type="Proteomes" id="UP000030752">
    <property type="component" value="Unassembled WGS sequence"/>
</dbReference>
<dbReference type="PIRSF" id="PIRSF000097">
    <property type="entry name" value="AKR"/>
    <property type="match status" value="1"/>
</dbReference>
<evidence type="ECO:0000256" key="9">
    <source>
        <dbReference type="SAM" id="SignalP"/>
    </source>
</evidence>
<organism evidence="11 12">
    <name type="scientific">Cyphellophora europaea (strain CBS 101466)</name>
    <name type="common">Phialophora europaea</name>
    <dbReference type="NCBI Taxonomy" id="1220924"/>
    <lineage>
        <taxon>Eukaryota</taxon>
        <taxon>Fungi</taxon>
        <taxon>Dikarya</taxon>
        <taxon>Ascomycota</taxon>
        <taxon>Pezizomycotina</taxon>
        <taxon>Eurotiomycetes</taxon>
        <taxon>Chaetothyriomycetidae</taxon>
        <taxon>Chaetothyriales</taxon>
        <taxon>Cyphellophoraceae</taxon>
        <taxon>Cyphellophora</taxon>
    </lineage>
</organism>
<dbReference type="CDD" id="cd19071">
    <property type="entry name" value="AKR_AKR1-5-like"/>
    <property type="match status" value="1"/>
</dbReference>
<dbReference type="GeneID" id="19969159"/>
<gene>
    <name evidence="11" type="ORF">HMPREF1541_01820</name>
</gene>
<feature type="site" description="Lowers pKa of active site Tyr" evidence="8">
    <location>
        <position position="106"/>
    </location>
</feature>
<dbReference type="VEuPathDB" id="FungiDB:HMPREF1541_01820"/>
<feature type="binding site" evidence="7">
    <location>
        <position position="139"/>
    </location>
    <ligand>
        <name>substrate</name>
    </ligand>
</feature>
<name>W2S3P2_CYPE1</name>
<dbReference type="PROSITE" id="PS00062">
    <property type="entry name" value="ALDOKETO_REDUCTASE_2"/>
    <property type="match status" value="1"/>
</dbReference>
<sequence>MLLPSAWLCLVASVAARSLFDFRLVPFDKGGDQKPIAPPKHGLEIPKIGLGLWNSKAKLATDAVESAFVAGYHHFDSAAAYSNEGYVGKGLGTANISRHEYWITSKLWNDAHQPSKVEPALRQTLADLNTTYLDLYLMHWPVAFVPDKGSRTIIDQDTSITDTWKAMEDLVRQNLTRHIGISNFSPRQIDQVLKSCKICPYAHEFETHPYLQQQEFVEWHQERDIKVIAYSPLANLNPTYNGTHPKLPPITEDAFWVEMARNKSVTVAQAVLGWGMQRGTVVIPKSTHEKRIVENLGSVHVKFEDEEMVRITERDEKARFNDPGKSWGVELFEGLDGGSNRFLAAEEQEEL</sequence>
<protein>
    <recommendedName>
        <fullName evidence="1">D-xylose reductase [NAD(P)H]</fullName>
        <ecNumber evidence="1">1.1.1.307</ecNumber>
    </recommendedName>
</protein>
<dbReference type="AlphaFoldDB" id="W2S3P2"/>
<accession>W2S3P2</accession>
<dbReference type="InterPro" id="IPR020471">
    <property type="entry name" value="AKR"/>
</dbReference>
<dbReference type="Pfam" id="PF00248">
    <property type="entry name" value="Aldo_ket_red"/>
    <property type="match status" value="1"/>
</dbReference>
<dbReference type="OrthoDB" id="416253at2759"/>
<dbReference type="EMBL" id="KB822718">
    <property type="protein sequence ID" value="ETN42663.1"/>
    <property type="molecule type" value="Genomic_DNA"/>
</dbReference>
<dbReference type="RefSeq" id="XP_008714399.1">
    <property type="nucleotide sequence ID" value="XM_008716177.1"/>
</dbReference>
<evidence type="ECO:0000313" key="12">
    <source>
        <dbReference type="Proteomes" id="UP000030752"/>
    </source>
</evidence>
<evidence type="ECO:0000256" key="2">
    <source>
        <dbReference type="ARBA" id="ARBA00023002"/>
    </source>
</evidence>
<dbReference type="Gene3D" id="3.20.20.100">
    <property type="entry name" value="NADP-dependent oxidoreductase domain"/>
    <property type="match status" value="1"/>
</dbReference>
<keyword evidence="12" id="KW-1185">Reference proteome</keyword>
<feature type="signal peptide" evidence="9">
    <location>
        <begin position="1"/>
        <end position="16"/>
    </location>
</feature>
<feature type="domain" description="NADP-dependent oxidoreductase" evidence="10">
    <location>
        <begin position="47"/>
        <end position="313"/>
    </location>
</feature>
<evidence type="ECO:0000256" key="5">
    <source>
        <dbReference type="ARBA" id="ARBA00049485"/>
    </source>
</evidence>
<dbReference type="GO" id="GO:0016491">
    <property type="term" value="F:oxidoreductase activity"/>
    <property type="evidence" value="ECO:0007669"/>
    <property type="project" value="UniProtKB-KW"/>
</dbReference>
<dbReference type="eggNOG" id="KOG1577">
    <property type="taxonomic scope" value="Eukaryota"/>
</dbReference>
<dbReference type="InterPro" id="IPR018170">
    <property type="entry name" value="Aldo/ket_reductase_CS"/>
</dbReference>
<dbReference type="STRING" id="1220924.W2S3P2"/>
<dbReference type="SUPFAM" id="SSF51430">
    <property type="entry name" value="NAD(P)-linked oxidoreductase"/>
    <property type="match status" value="1"/>
</dbReference>
<keyword evidence="9" id="KW-0732">Signal</keyword>
<dbReference type="PANTHER" id="PTHR11732">
    <property type="entry name" value="ALDO/KETO REDUCTASE"/>
    <property type="match status" value="1"/>
</dbReference>
<dbReference type="EC" id="1.1.1.307" evidence="1"/>
<dbReference type="InterPro" id="IPR036812">
    <property type="entry name" value="NAD(P)_OxRdtase_dom_sf"/>
</dbReference>
<dbReference type="PRINTS" id="PR00069">
    <property type="entry name" value="ALDKETRDTASE"/>
</dbReference>
<comment type="catalytic activity">
    <reaction evidence="5">
        <text>xylitol + NAD(+) = D-xylose + NADH + H(+)</text>
        <dbReference type="Rhea" id="RHEA:27441"/>
        <dbReference type="ChEBI" id="CHEBI:15378"/>
        <dbReference type="ChEBI" id="CHEBI:17151"/>
        <dbReference type="ChEBI" id="CHEBI:53455"/>
        <dbReference type="ChEBI" id="CHEBI:57540"/>
        <dbReference type="ChEBI" id="CHEBI:57945"/>
        <dbReference type="EC" id="1.1.1.307"/>
    </reaction>
</comment>
<evidence type="ECO:0000256" key="1">
    <source>
        <dbReference type="ARBA" id="ARBA00012845"/>
    </source>
</evidence>
<reference evidence="11 12" key="1">
    <citation type="submission" date="2013-03" db="EMBL/GenBank/DDBJ databases">
        <title>The Genome Sequence of Phialophora europaea CBS 101466.</title>
        <authorList>
            <consortium name="The Broad Institute Genomics Platform"/>
            <person name="Cuomo C."/>
            <person name="de Hoog S."/>
            <person name="Gorbushina A."/>
            <person name="Walker B."/>
            <person name="Young S.K."/>
            <person name="Zeng Q."/>
            <person name="Gargeya S."/>
            <person name="Fitzgerald M."/>
            <person name="Haas B."/>
            <person name="Abouelleil A."/>
            <person name="Allen A.W."/>
            <person name="Alvarado L."/>
            <person name="Arachchi H.M."/>
            <person name="Berlin A.M."/>
            <person name="Chapman S.B."/>
            <person name="Gainer-Dewar J."/>
            <person name="Goldberg J."/>
            <person name="Griggs A."/>
            <person name="Gujja S."/>
            <person name="Hansen M."/>
            <person name="Howarth C."/>
            <person name="Imamovic A."/>
            <person name="Ireland A."/>
            <person name="Larimer J."/>
            <person name="McCowan C."/>
            <person name="Murphy C."/>
            <person name="Pearson M."/>
            <person name="Poon T.W."/>
            <person name="Priest M."/>
            <person name="Roberts A."/>
            <person name="Saif S."/>
            <person name="Shea T."/>
            <person name="Sisk P."/>
            <person name="Sykes S."/>
            <person name="Wortman J."/>
            <person name="Nusbaum C."/>
            <person name="Birren B."/>
        </authorList>
    </citation>
    <scope>NUCLEOTIDE SEQUENCE [LARGE SCALE GENOMIC DNA]</scope>
    <source>
        <strain evidence="11 12">CBS 101466</strain>
    </source>
</reference>
<evidence type="ECO:0000256" key="8">
    <source>
        <dbReference type="PIRSR" id="PIRSR000097-3"/>
    </source>
</evidence>
<feature type="active site" description="Proton donor" evidence="6">
    <location>
        <position position="81"/>
    </location>
</feature>
<evidence type="ECO:0000256" key="6">
    <source>
        <dbReference type="PIRSR" id="PIRSR000097-1"/>
    </source>
</evidence>
<feature type="chain" id="PRO_5004824274" description="D-xylose reductase [NAD(P)H]" evidence="9">
    <location>
        <begin position="17"/>
        <end position="351"/>
    </location>
</feature>
<evidence type="ECO:0000259" key="10">
    <source>
        <dbReference type="Pfam" id="PF00248"/>
    </source>
</evidence>
<dbReference type="InterPro" id="IPR023210">
    <property type="entry name" value="NADP_OxRdtase_dom"/>
</dbReference>
<evidence type="ECO:0000313" key="11">
    <source>
        <dbReference type="EMBL" id="ETN42663.1"/>
    </source>
</evidence>
<comment type="function">
    <text evidence="3">Catalyzes the initial reaction in the xylose utilization pathway by reducing D-xylose into xylitol. Xylose is a major component of hemicelluloses such as xylan. Most fungi utilize D-xylose via three enzymatic reactions, xylose reductase (XR), xylitol dehydrogenase (XDH), and xylulokinase, to form xylulose 5-phosphate, which enters pentose phosphate pathway.</text>
</comment>
<proteinExistence type="predicted"/>
<dbReference type="InParanoid" id="W2S3P2"/>
<keyword evidence="2" id="KW-0560">Oxidoreductase</keyword>
<evidence type="ECO:0000256" key="7">
    <source>
        <dbReference type="PIRSR" id="PIRSR000097-2"/>
    </source>
</evidence>
<dbReference type="HOGENOM" id="CLU_023205_0_0_1"/>
<evidence type="ECO:0000256" key="3">
    <source>
        <dbReference type="ARBA" id="ARBA00025065"/>
    </source>
</evidence>
<comment type="catalytic activity">
    <reaction evidence="4">
        <text>xylitol + NADP(+) = D-xylose + NADPH + H(+)</text>
        <dbReference type="Rhea" id="RHEA:27445"/>
        <dbReference type="ChEBI" id="CHEBI:15378"/>
        <dbReference type="ChEBI" id="CHEBI:17151"/>
        <dbReference type="ChEBI" id="CHEBI:53455"/>
        <dbReference type="ChEBI" id="CHEBI:57783"/>
        <dbReference type="ChEBI" id="CHEBI:58349"/>
        <dbReference type="EC" id="1.1.1.307"/>
    </reaction>
</comment>